<dbReference type="GO" id="GO:0005886">
    <property type="term" value="C:plasma membrane"/>
    <property type="evidence" value="ECO:0007669"/>
    <property type="project" value="TreeGrafter"/>
</dbReference>
<accession>A0A090VHI8</accession>
<keyword evidence="2" id="KW-0597">Phosphoprotein</keyword>
<comment type="similarity">
    <text evidence="4">Belongs to the thiolase-like superfamily. Beta-ketoacyl-ACP synthases family.</text>
</comment>
<dbReference type="GO" id="GO:0071770">
    <property type="term" value="P:DIM/DIP cell wall layer assembly"/>
    <property type="evidence" value="ECO:0007669"/>
    <property type="project" value="TreeGrafter"/>
</dbReference>
<keyword evidence="1" id="KW-0596">Phosphopantetheine</keyword>
<organism evidence="6 7">
    <name type="scientific">Algibacter lectus</name>
    <dbReference type="NCBI Taxonomy" id="221126"/>
    <lineage>
        <taxon>Bacteria</taxon>
        <taxon>Pseudomonadati</taxon>
        <taxon>Bacteroidota</taxon>
        <taxon>Flavobacteriia</taxon>
        <taxon>Flavobacteriales</taxon>
        <taxon>Flavobacteriaceae</taxon>
        <taxon>Algibacter</taxon>
    </lineage>
</organism>
<dbReference type="SUPFAM" id="SSF53901">
    <property type="entry name" value="Thiolase-like"/>
    <property type="match status" value="1"/>
</dbReference>
<feature type="domain" description="Ketosynthase family 3 (KS3)" evidence="5">
    <location>
        <begin position="1"/>
        <end position="236"/>
    </location>
</feature>
<dbReference type="InterPro" id="IPR020841">
    <property type="entry name" value="PKS_Beta-ketoAc_synthase_dom"/>
</dbReference>
<dbReference type="OrthoDB" id="9778690at2"/>
<gene>
    <name evidence="6" type="ORF">JCM19300_876</name>
</gene>
<dbReference type="Proteomes" id="UP000029644">
    <property type="component" value="Unassembled WGS sequence"/>
</dbReference>
<reference evidence="6 7" key="1">
    <citation type="journal article" date="2014" name="Genome Announc.">
        <title>Draft Genome Sequences of Marine Flavobacterium Algibacter lectus Strains SS8 and NR4.</title>
        <authorList>
            <person name="Takatani N."/>
            <person name="Nakanishi M."/>
            <person name="Meirelles P."/>
            <person name="Mino S."/>
            <person name="Suda W."/>
            <person name="Oshima K."/>
            <person name="Hattori M."/>
            <person name="Ohkuma M."/>
            <person name="Hosokawa M."/>
            <person name="Miyashita K."/>
            <person name="Thompson F.L."/>
            <person name="Niwa A."/>
            <person name="Sawabe T."/>
            <person name="Sawabe T."/>
        </authorList>
    </citation>
    <scope>NUCLEOTIDE SEQUENCE [LARGE SCALE GENOMIC DNA]</scope>
    <source>
        <strain evidence="6 7">JCM 19300</strain>
    </source>
</reference>
<dbReference type="InterPro" id="IPR014031">
    <property type="entry name" value="Ketoacyl_synth_C"/>
</dbReference>
<dbReference type="PROSITE" id="PS52004">
    <property type="entry name" value="KS3_2"/>
    <property type="match status" value="1"/>
</dbReference>
<name>A0A090VHI8_9FLAO</name>
<dbReference type="EMBL" id="BBNQ01000017">
    <property type="protein sequence ID" value="GAL64250.1"/>
    <property type="molecule type" value="Genomic_DNA"/>
</dbReference>
<protein>
    <submittedName>
        <fullName evidence="6">Malonyl CoA-acyl carrier protein transacylase</fullName>
        <ecNumber evidence="6">2.3.1.39</ecNumber>
    </submittedName>
</protein>
<dbReference type="InterPro" id="IPR018201">
    <property type="entry name" value="Ketoacyl_synth_AS"/>
</dbReference>
<comment type="caution">
    <text evidence="6">The sequence shown here is derived from an EMBL/GenBank/DDBJ whole genome shotgun (WGS) entry which is preliminary data.</text>
</comment>
<dbReference type="GO" id="GO:0005737">
    <property type="term" value="C:cytoplasm"/>
    <property type="evidence" value="ECO:0007669"/>
    <property type="project" value="TreeGrafter"/>
</dbReference>
<dbReference type="InterPro" id="IPR014030">
    <property type="entry name" value="Ketoacyl_synth_N"/>
</dbReference>
<keyword evidence="6" id="KW-0012">Acyltransferase</keyword>
<dbReference type="PANTHER" id="PTHR43775:SF37">
    <property type="entry name" value="SI:DKEY-61P9.11"/>
    <property type="match status" value="1"/>
</dbReference>
<proteinExistence type="inferred from homology"/>
<keyword evidence="3 4" id="KW-0808">Transferase</keyword>
<dbReference type="CDD" id="cd00833">
    <property type="entry name" value="PKS"/>
    <property type="match status" value="1"/>
</dbReference>
<dbReference type="EC" id="2.3.1.39" evidence="6"/>
<dbReference type="GO" id="GO:0004315">
    <property type="term" value="F:3-oxoacyl-[acyl-carrier-protein] synthase activity"/>
    <property type="evidence" value="ECO:0007669"/>
    <property type="project" value="InterPro"/>
</dbReference>
<evidence type="ECO:0000256" key="4">
    <source>
        <dbReference type="RuleBase" id="RU003694"/>
    </source>
</evidence>
<dbReference type="PROSITE" id="PS00606">
    <property type="entry name" value="KS3_1"/>
    <property type="match status" value="1"/>
</dbReference>
<evidence type="ECO:0000313" key="6">
    <source>
        <dbReference type="EMBL" id="GAL64250.1"/>
    </source>
</evidence>
<dbReference type="SMART" id="SM00825">
    <property type="entry name" value="PKS_KS"/>
    <property type="match status" value="1"/>
</dbReference>
<dbReference type="InterPro" id="IPR016039">
    <property type="entry name" value="Thiolase-like"/>
</dbReference>
<evidence type="ECO:0000256" key="2">
    <source>
        <dbReference type="ARBA" id="ARBA00022553"/>
    </source>
</evidence>
<sequence>MDPQQRLFLEIAWETLEQSGHLPKHYKGSIGVYAGTGTNTYYKNNVLPNKELLNKVGVLQANTVNEKDYISSRTAYHLNLKGPAVSIHSACSTSLLAIAEAADAIRNGRCDVALAGGSSITAPIHSGHLYQEGSMLSPDGHCRSFDEKGKGTVFSDGAGVILLKSLEDAKADGDIIYGVIKGVGLNNDGGNKGSFTAPSTEGQAGAISNALIDAGVQPSEISYVETHGTATLLVTQ</sequence>
<dbReference type="GO" id="GO:0004312">
    <property type="term" value="F:fatty acid synthase activity"/>
    <property type="evidence" value="ECO:0007669"/>
    <property type="project" value="TreeGrafter"/>
</dbReference>
<dbReference type="Pfam" id="PF02801">
    <property type="entry name" value="Ketoacyl-synt_C"/>
    <property type="match status" value="1"/>
</dbReference>
<dbReference type="Pfam" id="PF00109">
    <property type="entry name" value="ketoacyl-synt"/>
    <property type="match status" value="1"/>
</dbReference>
<evidence type="ECO:0000313" key="7">
    <source>
        <dbReference type="Proteomes" id="UP000029644"/>
    </source>
</evidence>
<dbReference type="Gene3D" id="3.40.47.10">
    <property type="match status" value="1"/>
</dbReference>
<dbReference type="GO" id="GO:0006633">
    <property type="term" value="P:fatty acid biosynthetic process"/>
    <property type="evidence" value="ECO:0007669"/>
    <property type="project" value="InterPro"/>
</dbReference>
<dbReference type="PANTHER" id="PTHR43775">
    <property type="entry name" value="FATTY ACID SYNTHASE"/>
    <property type="match status" value="1"/>
</dbReference>
<evidence type="ECO:0000256" key="3">
    <source>
        <dbReference type="ARBA" id="ARBA00022679"/>
    </source>
</evidence>
<dbReference type="InterPro" id="IPR050091">
    <property type="entry name" value="PKS_NRPS_Biosynth_Enz"/>
</dbReference>
<evidence type="ECO:0000259" key="5">
    <source>
        <dbReference type="PROSITE" id="PS52004"/>
    </source>
</evidence>
<dbReference type="AlphaFoldDB" id="A0A090VHI8"/>
<dbReference type="GO" id="GO:0004314">
    <property type="term" value="F:[acyl-carrier-protein] S-malonyltransferase activity"/>
    <property type="evidence" value="ECO:0007669"/>
    <property type="project" value="UniProtKB-EC"/>
</dbReference>
<evidence type="ECO:0000256" key="1">
    <source>
        <dbReference type="ARBA" id="ARBA00022450"/>
    </source>
</evidence>